<feature type="transmembrane region" description="Helical" evidence="5">
    <location>
        <begin position="233"/>
        <end position="250"/>
    </location>
</feature>
<feature type="transmembrane region" description="Helical" evidence="5">
    <location>
        <begin position="200"/>
        <end position="221"/>
    </location>
</feature>
<evidence type="ECO:0000256" key="1">
    <source>
        <dbReference type="ARBA" id="ARBA00004141"/>
    </source>
</evidence>
<dbReference type="Pfam" id="PF00083">
    <property type="entry name" value="Sugar_tr"/>
    <property type="match status" value="1"/>
</dbReference>
<comment type="caution">
    <text evidence="7">The sequence shown here is derived from an EMBL/GenBank/DDBJ whole genome shotgun (WGS) entry which is preliminary data.</text>
</comment>
<keyword evidence="3 5" id="KW-1133">Transmembrane helix</keyword>
<feature type="transmembrane region" description="Helical" evidence="5">
    <location>
        <begin position="493"/>
        <end position="510"/>
    </location>
</feature>
<comment type="subcellular location">
    <subcellularLocation>
        <location evidence="1">Membrane</location>
        <topology evidence="1">Multi-pass membrane protein</topology>
    </subcellularLocation>
</comment>
<accession>A0AAV6VCJ0</accession>
<dbReference type="Proteomes" id="UP000827092">
    <property type="component" value="Unassembled WGS sequence"/>
</dbReference>
<sequence>MSPLKSELEFEDLLADIGDYGKYQKRLIWVFLVPSAALLPWFSMNILFMVFTPDHWCNVPELASSNLSIAAQRSITAPEGNSSCFRYDLNYTEVLMNERWHLKNDTPLVPCDRGWKYDDEHFDETAATKWNMVCERGHYSSMVMTLANVGSIIGTPIYGTLSDKIGRKPVFFLVIFVTAMTAISSVLMDNFTAFLVLRTINGSLMPSVFQLPFIILLELVGPTMRTRMNGISNAAWTMGLCLMPLIAYVSREWVTFGLATSSVSVLMFLYWKLLPESPRWLISREKYSEATTVLTRIAETNGRSQDPAELRMKIKKLGERIKKEKETEASNTALDFLRYPNLRKKFIIVSFCWVADMFAYYGLQINVPNLGGNPFVNFFFLAFVEVPGLLCSWYAMERWGRRWSSVAFLTLTGSACVLAAMLEGIPYAAVACSLVGKFGASASFMAVYQQSSELYPTTVRSIGMGMSGTFAGMANIIVPYIIFLAIFGKYIPFLVIGVVCILAGMTAIMLPETLDEILPQTVHDAEVFGKDHKCFSCTGKHSSLESFEQEPSPKLLNDYVS</sequence>
<dbReference type="AlphaFoldDB" id="A0AAV6VCJ0"/>
<protein>
    <recommendedName>
        <fullName evidence="6">Major facilitator superfamily (MFS) profile domain-containing protein</fullName>
    </recommendedName>
</protein>
<evidence type="ECO:0000256" key="5">
    <source>
        <dbReference type="SAM" id="Phobius"/>
    </source>
</evidence>
<dbReference type="EMBL" id="JAFNEN010000123">
    <property type="protein sequence ID" value="KAG8193381.1"/>
    <property type="molecule type" value="Genomic_DNA"/>
</dbReference>
<keyword evidence="8" id="KW-1185">Reference proteome</keyword>
<keyword evidence="4 5" id="KW-0472">Membrane</keyword>
<evidence type="ECO:0000259" key="6">
    <source>
        <dbReference type="PROSITE" id="PS50850"/>
    </source>
</evidence>
<evidence type="ECO:0000256" key="4">
    <source>
        <dbReference type="ARBA" id="ARBA00023136"/>
    </source>
</evidence>
<evidence type="ECO:0000256" key="2">
    <source>
        <dbReference type="ARBA" id="ARBA00022692"/>
    </source>
</evidence>
<feature type="transmembrane region" description="Helical" evidence="5">
    <location>
        <begin position="346"/>
        <end position="363"/>
    </location>
</feature>
<name>A0AAV6VCJ0_9ARAC</name>
<dbReference type="GO" id="GO:0022857">
    <property type="term" value="F:transmembrane transporter activity"/>
    <property type="evidence" value="ECO:0007669"/>
    <property type="project" value="InterPro"/>
</dbReference>
<dbReference type="PANTHER" id="PTHR24064">
    <property type="entry name" value="SOLUTE CARRIER FAMILY 22 MEMBER"/>
    <property type="match status" value="1"/>
</dbReference>
<feature type="transmembrane region" description="Helical" evidence="5">
    <location>
        <begin position="170"/>
        <end position="188"/>
    </location>
</feature>
<keyword evidence="2 5" id="KW-0812">Transmembrane</keyword>
<feature type="transmembrane region" description="Helical" evidence="5">
    <location>
        <begin position="27"/>
        <end position="51"/>
    </location>
</feature>
<dbReference type="InterPro" id="IPR036259">
    <property type="entry name" value="MFS_trans_sf"/>
</dbReference>
<feature type="transmembrane region" description="Helical" evidence="5">
    <location>
        <begin position="375"/>
        <end position="396"/>
    </location>
</feature>
<feature type="transmembrane region" description="Helical" evidence="5">
    <location>
        <begin position="403"/>
        <end position="422"/>
    </location>
</feature>
<dbReference type="Gene3D" id="1.20.1250.20">
    <property type="entry name" value="MFS general substrate transporter like domains"/>
    <property type="match status" value="1"/>
</dbReference>
<gene>
    <name evidence="7" type="ORF">JTE90_012183</name>
</gene>
<evidence type="ECO:0000313" key="8">
    <source>
        <dbReference type="Proteomes" id="UP000827092"/>
    </source>
</evidence>
<dbReference type="GO" id="GO:0016020">
    <property type="term" value="C:membrane"/>
    <property type="evidence" value="ECO:0007669"/>
    <property type="project" value="UniProtKB-SubCell"/>
</dbReference>
<dbReference type="CDD" id="cd17317">
    <property type="entry name" value="MFS_SLC22"/>
    <property type="match status" value="1"/>
</dbReference>
<dbReference type="InterPro" id="IPR020846">
    <property type="entry name" value="MFS_dom"/>
</dbReference>
<reference evidence="7 8" key="1">
    <citation type="journal article" date="2022" name="Nat. Ecol. Evol.">
        <title>A masculinizing supergene underlies an exaggerated male reproductive morph in a spider.</title>
        <authorList>
            <person name="Hendrickx F."/>
            <person name="De Corte Z."/>
            <person name="Sonet G."/>
            <person name="Van Belleghem S.M."/>
            <person name="Kostlbacher S."/>
            <person name="Vangestel C."/>
        </authorList>
    </citation>
    <scope>NUCLEOTIDE SEQUENCE [LARGE SCALE GENOMIC DNA]</scope>
    <source>
        <strain evidence="7">W744_W776</strain>
    </source>
</reference>
<evidence type="ECO:0000256" key="3">
    <source>
        <dbReference type="ARBA" id="ARBA00022989"/>
    </source>
</evidence>
<feature type="domain" description="Major facilitator superfamily (MFS) profile" evidence="6">
    <location>
        <begin position="29"/>
        <end position="515"/>
    </location>
</feature>
<organism evidence="7 8">
    <name type="scientific">Oedothorax gibbosus</name>
    <dbReference type="NCBI Taxonomy" id="931172"/>
    <lineage>
        <taxon>Eukaryota</taxon>
        <taxon>Metazoa</taxon>
        <taxon>Ecdysozoa</taxon>
        <taxon>Arthropoda</taxon>
        <taxon>Chelicerata</taxon>
        <taxon>Arachnida</taxon>
        <taxon>Araneae</taxon>
        <taxon>Araneomorphae</taxon>
        <taxon>Entelegynae</taxon>
        <taxon>Araneoidea</taxon>
        <taxon>Linyphiidae</taxon>
        <taxon>Erigoninae</taxon>
        <taxon>Oedothorax</taxon>
    </lineage>
</organism>
<feature type="transmembrane region" description="Helical" evidence="5">
    <location>
        <begin position="256"/>
        <end position="274"/>
    </location>
</feature>
<dbReference type="SUPFAM" id="SSF103473">
    <property type="entry name" value="MFS general substrate transporter"/>
    <property type="match status" value="1"/>
</dbReference>
<dbReference type="InterPro" id="IPR005828">
    <property type="entry name" value="MFS_sugar_transport-like"/>
</dbReference>
<proteinExistence type="predicted"/>
<feature type="transmembrane region" description="Helical" evidence="5">
    <location>
        <begin position="139"/>
        <end position="158"/>
    </location>
</feature>
<evidence type="ECO:0000313" key="7">
    <source>
        <dbReference type="EMBL" id="KAG8193381.1"/>
    </source>
</evidence>
<feature type="transmembrane region" description="Helical" evidence="5">
    <location>
        <begin position="469"/>
        <end position="487"/>
    </location>
</feature>
<dbReference type="PROSITE" id="PS50850">
    <property type="entry name" value="MFS"/>
    <property type="match status" value="1"/>
</dbReference>